<dbReference type="AlphaFoldDB" id="A0A0F8XGZ9"/>
<name>A0A0F8XGZ9_9ZZZZ</name>
<reference evidence="1" key="1">
    <citation type="journal article" date="2015" name="Nature">
        <title>Complex archaea that bridge the gap between prokaryotes and eukaryotes.</title>
        <authorList>
            <person name="Spang A."/>
            <person name="Saw J.H."/>
            <person name="Jorgensen S.L."/>
            <person name="Zaremba-Niedzwiedzka K."/>
            <person name="Martijn J."/>
            <person name="Lind A.E."/>
            <person name="van Eijk R."/>
            <person name="Schleper C."/>
            <person name="Guy L."/>
            <person name="Ettema T.J."/>
        </authorList>
    </citation>
    <scope>NUCLEOTIDE SEQUENCE</scope>
</reference>
<sequence length="109" mass="11807">MPGVFVYTKGCPLHDDTDSDPERLSPSVPSPVCDTCGQEATGGFRRFIVYMISSPSSPAVPLMSLMQCRSCVHAMITRIHADYCKDTCKGKHDDFGPWAGLGQEGLEPA</sequence>
<protein>
    <submittedName>
        <fullName evidence="1">Uncharacterized protein</fullName>
    </submittedName>
</protein>
<accession>A0A0F8XGZ9</accession>
<dbReference type="EMBL" id="LAZR01059257">
    <property type="protein sequence ID" value="KKK68178.1"/>
    <property type="molecule type" value="Genomic_DNA"/>
</dbReference>
<gene>
    <name evidence="1" type="ORF">LCGC14_2946650</name>
</gene>
<comment type="caution">
    <text evidence="1">The sequence shown here is derived from an EMBL/GenBank/DDBJ whole genome shotgun (WGS) entry which is preliminary data.</text>
</comment>
<evidence type="ECO:0000313" key="1">
    <source>
        <dbReference type="EMBL" id="KKK68178.1"/>
    </source>
</evidence>
<organism evidence="1">
    <name type="scientific">marine sediment metagenome</name>
    <dbReference type="NCBI Taxonomy" id="412755"/>
    <lineage>
        <taxon>unclassified sequences</taxon>
        <taxon>metagenomes</taxon>
        <taxon>ecological metagenomes</taxon>
    </lineage>
</organism>
<proteinExistence type="predicted"/>